<dbReference type="Pfam" id="PF13424">
    <property type="entry name" value="TPR_12"/>
    <property type="match status" value="2"/>
</dbReference>
<dbReference type="Pfam" id="PF13432">
    <property type="entry name" value="TPR_16"/>
    <property type="match status" value="1"/>
</dbReference>
<sequence length="458" mass="51332">MVAERSLSILEGLAPIIGLRIRESRTDKGMSQKELVGERFSKSYISSIERGKITPSLKALEYIAKQLGVTVSYLLTGIQPGQLASTITPMDDEQESPARWDLLITEAKILREQRRYEQARNLLATKVRIRQLNVEQLKNYHFTLATILVDLDNSSLALPELDAARELAEKTVDFEMQAKVRQLTGIVYMLQSKPVLAIEQLRAAIQSVESGQIKDIQFQLSIYSNLGILHYQLGDLKEAISMYREALRLAENAASPDKLANLYAGLGALHRENGNLNAARNFANKALALYECASNQRVLAQLRAGFGVLMRETEQFDEAETQFEEALRIASFQRNEEAVTHAHMNLSDLFLEKGELEKARAHSDAMLATIDSVDITAKGQAFASRAGLLSSQQDLDSAIRFFEQAVELLEQANARDLLSKIYFRYAGTLRQKGDTARAAEMYERAYRQLNRAGLAVER</sequence>
<dbReference type="AlphaFoldDB" id="A0A8T7LYZ5"/>
<name>A0A8T7LYZ5_9CHLR</name>
<dbReference type="InterPro" id="IPR001387">
    <property type="entry name" value="Cro/C1-type_HTH"/>
</dbReference>
<dbReference type="CDD" id="cd00093">
    <property type="entry name" value="HTH_XRE"/>
    <property type="match status" value="1"/>
</dbReference>
<protein>
    <submittedName>
        <fullName evidence="3">Tetratricopeptide repeat protein</fullName>
    </submittedName>
</protein>
<evidence type="ECO:0000259" key="2">
    <source>
        <dbReference type="PROSITE" id="PS50943"/>
    </source>
</evidence>
<evidence type="ECO:0000313" key="6">
    <source>
        <dbReference type="Proteomes" id="UP001431572"/>
    </source>
</evidence>
<dbReference type="InterPro" id="IPR019734">
    <property type="entry name" value="TPR_rpt"/>
</dbReference>
<dbReference type="SMART" id="SM00028">
    <property type="entry name" value="TPR"/>
    <property type="match status" value="6"/>
</dbReference>
<dbReference type="RefSeq" id="WP_341467448.1">
    <property type="nucleotide sequence ID" value="NZ_CP128399.1"/>
</dbReference>
<dbReference type="SUPFAM" id="SSF48452">
    <property type="entry name" value="TPR-like"/>
    <property type="match status" value="3"/>
</dbReference>
<dbReference type="Pfam" id="PF01381">
    <property type="entry name" value="HTH_3"/>
    <property type="match status" value="1"/>
</dbReference>
<keyword evidence="1" id="KW-0802">TPR repeat</keyword>
<proteinExistence type="predicted"/>
<feature type="domain" description="HTH cro/C1-type" evidence="2">
    <location>
        <begin position="21"/>
        <end position="74"/>
    </location>
</feature>
<organism evidence="3 5">
    <name type="scientific">Candidatus Chlorohelix allophototropha</name>
    <dbReference type="NCBI Taxonomy" id="3003348"/>
    <lineage>
        <taxon>Bacteria</taxon>
        <taxon>Bacillati</taxon>
        <taxon>Chloroflexota</taxon>
        <taxon>Chloroflexia</taxon>
        <taxon>Candidatus Chloroheliales</taxon>
        <taxon>Candidatus Chloroheliaceae</taxon>
        <taxon>Candidatus Chlorohelix</taxon>
    </lineage>
</organism>
<dbReference type="Proteomes" id="UP000521676">
    <property type="component" value="Unassembled WGS sequence"/>
</dbReference>
<dbReference type="InterPro" id="IPR011990">
    <property type="entry name" value="TPR-like_helical_dom_sf"/>
</dbReference>
<dbReference type="GO" id="GO:0003677">
    <property type="term" value="F:DNA binding"/>
    <property type="evidence" value="ECO:0007669"/>
    <property type="project" value="InterPro"/>
</dbReference>
<dbReference type="PROSITE" id="PS50005">
    <property type="entry name" value="TPR"/>
    <property type="match status" value="1"/>
</dbReference>
<reference evidence="4" key="2">
    <citation type="journal article" date="2024" name="Nature">
        <title>Anoxygenic phototroph of the Chloroflexota uses a type I reaction centre.</title>
        <authorList>
            <person name="Tsuji J.M."/>
            <person name="Shaw N.A."/>
            <person name="Nagashima S."/>
            <person name="Venkiteswaran J.J."/>
            <person name="Schiff S.L."/>
            <person name="Watanabe T."/>
            <person name="Fukui M."/>
            <person name="Hanada S."/>
            <person name="Tank M."/>
            <person name="Neufeld J.D."/>
        </authorList>
    </citation>
    <scope>NUCLEOTIDE SEQUENCE</scope>
    <source>
        <strain evidence="4">L227-S17</strain>
    </source>
</reference>
<dbReference type="InterPro" id="IPR010982">
    <property type="entry name" value="Lambda_DNA-bd_dom_sf"/>
</dbReference>
<dbReference type="Gene3D" id="1.25.40.10">
    <property type="entry name" value="Tetratricopeptide repeat domain"/>
    <property type="match status" value="3"/>
</dbReference>
<evidence type="ECO:0000313" key="4">
    <source>
        <dbReference type="EMBL" id="WJW65564.1"/>
    </source>
</evidence>
<dbReference type="Gene3D" id="1.10.260.40">
    <property type="entry name" value="lambda repressor-like DNA-binding domains"/>
    <property type="match status" value="1"/>
</dbReference>
<evidence type="ECO:0000313" key="5">
    <source>
        <dbReference type="Proteomes" id="UP000521676"/>
    </source>
</evidence>
<evidence type="ECO:0000313" key="3">
    <source>
        <dbReference type="EMBL" id="NWJ46187.1"/>
    </source>
</evidence>
<dbReference type="SMART" id="SM00530">
    <property type="entry name" value="HTH_XRE"/>
    <property type="match status" value="1"/>
</dbReference>
<dbReference type="PANTHER" id="PTHR10098">
    <property type="entry name" value="RAPSYN-RELATED"/>
    <property type="match status" value="1"/>
</dbReference>
<dbReference type="Proteomes" id="UP001431572">
    <property type="component" value="Chromosome 1"/>
</dbReference>
<keyword evidence="6" id="KW-1185">Reference proteome</keyword>
<dbReference type="EMBL" id="JACATZ010000001">
    <property type="protein sequence ID" value="NWJ46187.1"/>
    <property type="molecule type" value="Genomic_DNA"/>
</dbReference>
<accession>A0A8T7LYZ5</accession>
<dbReference type="PROSITE" id="PS50943">
    <property type="entry name" value="HTH_CROC1"/>
    <property type="match status" value="1"/>
</dbReference>
<dbReference type="SUPFAM" id="SSF47413">
    <property type="entry name" value="lambda repressor-like DNA-binding domains"/>
    <property type="match status" value="1"/>
</dbReference>
<gene>
    <name evidence="3" type="ORF">HXX08_09935</name>
    <name evidence="4" type="ORF">OZ401_001331</name>
</gene>
<evidence type="ECO:0000256" key="1">
    <source>
        <dbReference type="PROSITE-ProRule" id="PRU00339"/>
    </source>
</evidence>
<dbReference type="PROSITE" id="PS50293">
    <property type="entry name" value="TPR_REGION"/>
    <property type="match status" value="1"/>
</dbReference>
<reference evidence="3 5" key="1">
    <citation type="submission" date="2020-06" db="EMBL/GenBank/DDBJ databases">
        <title>Anoxygenic phototrophic Chloroflexota member uses a Type I reaction center.</title>
        <authorList>
            <person name="Tsuji J.M."/>
            <person name="Shaw N.A."/>
            <person name="Nagashima S."/>
            <person name="Venkiteswaran J."/>
            <person name="Schiff S.L."/>
            <person name="Hanada S."/>
            <person name="Tank M."/>
            <person name="Neufeld J.D."/>
        </authorList>
    </citation>
    <scope>NUCLEOTIDE SEQUENCE [LARGE SCALE GENOMIC DNA]</scope>
    <source>
        <strain evidence="3">L227-S17</strain>
    </source>
</reference>
<feature type="repeat" description="TPR" evidence="1">
    <location>
        <begin position="220"/>
        <end position="253"/>
    </location>
</feature>
<dbReference type="EMBL" id="CP128399">
    <property type="protein sequence ID" value="WJW65564.1"/>
    <property type="molecule type" value="Genomic_DNA"/>
</dbReference>